<evidence type="ECO:0000256" key="3">
    <source>
        <dbReference type="ARBA" id="ARBA00022692"/>
    </source>
</evidence>
<dbReference type="EMBL" id="JBHSCR010000007">
    <property type="protein sequence ID" value="MFC4348440.1"/>
    <property type="molecule type" value="Genomic_DNA"/>
</dbReference>
<keyword evidence="3 7" id="KW-0812">Transmembrane</keyword>
<feature type="region of interest" description="Disordered" evidence="6">
    <location>
        <begin position="524"/>
        <end position="550"/>
    </location>
</feature>
<comment type="subcellular location">
    <subcellularLocation>
        <location evidence="1">Cell membrane</location>
        <topology evidence="1">Multi-pass membrane protein</topology>
    </subcellularLocation>
</comment>
<feature type="transmembrane region" description="Helical" evidence="7">
    <location>
        <begin position="214"/>
        <end position="236"/>
    </location>
</feature>
<feature type="transmembrane region" description="Helical" evidence="7">
    <location>
        <begin position="248"/>
        <end position="268"/>
    </location>
</feature>
<keyword evidence="9" id="KW-1185">Reference proteome</keyword>
<keyword evidence="4 7" id="KW-1133">Transmembrane helix</keyword>
<keyword evidence="5 7" id="KW-0472">Membrane</keyword>
<feature type="transmembrane region" description="Helical" evidence="7">
    <location>
        <begin position="6"/>
        <end position="26"/>
    </location>
</feature>
<feature type="transmembrane region" description="Helical" evidence="7">
    <location>
        <begin position="135"/>
        <end position="152"/>
    </location>
</feature>
<dbReference type="Pfam" id="PF02690">
    <property type="entry name" value="Na_Pi_cotrans"/>
    <property type="match status" value="2"/>
</dbReference>
<protein>
    <submittedName>
        <fullName evidence="8">Na/Pi cotransporter family protein</fullName>
    </submittedName>
</protein>
<evidence type="ECO:0000313" key="8">
    <source>
        <dbReference type="EMBL" id="MFC4348440.1"/>
    </source>
</evidence>
<evidence type="ECO:0000256" key="4">
    <source>
        <dbReference type="ARBA" id="ARBA00022989"/>
    </source>
</evidence>
<dbReference type="RefSeq" id="WP_068145357.1">
    <property type="nucleotide sequence ID" value="NZ_JBHSCR010000007.1"/>
</dbReference>
<proteinExistence type="predicted"/>
<organism evidence="8 9">
    <name type="scientific">Kordiimonas lipolytica</name>
    <dbReference type="NCBI Taxonomy" id="1662421"/>
    <lineage>
        <taxon>Bacteria</taxon>
        <taxon>Pseudomonadati</taxon>
        <taxon>Pseudomonadota</taxon>
        <taxon>Alphaproteobacteria</taxon>
        <taxon>Kordiimonadales</taxon>
        <taxon>Kordiimonadaceae</taxon>
        <taxon>Kordiimonas</taxon>
    </lineage>
</organism>
<feature type="transmembrane region" description="Helical" evidence="7">
    <location>
        <begin position="288"/>
        <end position="308"/>
    </location>
</feature>
<dbReference type="InterPro" id="IPR003841">
    <property type="entry name" value="Na/Pi_transpt"/>
</dbReference>
<dbReference type="NCBIfam" id="NF037997">
    <property type="entry name" value="Na_Pi_symport"/>
    <property type="match status" value="1"/>
</dbReference>
<accession>A0ABV8UBD4</accession>
<name>A0ABV8UBD4_9PROT</name>
<dbReference type="PANTHER" id="PTHR10010">
    <property type="entry name" value="SOLUTE CARRIER FAMILY 34 SODIUM PHOSPHATE , MEMBER 2-RELATED"/>
    <property type="match status" value="1"/>
</dbReference>
<feature type="transmembrane region" description="Helical" evidence="7">
    <location>
        <begin position="179"/>
        <end position="202"/>
    </location>
</feature>
<feature type="transmembrane region" description="Helical" evidence="7">
    <location>
        <begin position="100"/>
        <end position="123"/>
    </location>
</feature>
<feature type="transmembrane region" description="Helical" evidence="7">
    <location>
        <begin position="65"/>
        <end position="88"/>
    </location>
</feature>
<evidence type="ECO:0000313" key="9">
    <source>
        <dbReference type="Proteomes" id="UP001595776"/>
    </source>
</evidence>
<evidence type="ECO:0000256" key="5">
    <source>
        <dbReference type="ARBA" id="ARBA00023136"/>
    </source>
</evidence>
<dbReference type="Proteomes" id="UP001595776">
    <property type="component" value="Unassembled WGS sequence"/>
</dbReference>
<evidence type="ECO:0000256" key="2">
    <source>
        <dbReference type="ARBA" id="ARBA00022475"/>
    </source>
</evidence>
<comment type="caution">
    <text evidence="8">The sequence shown here is derived from an EMBL/GenBank/DDBJ whole genome shotgun (WGS) entry which is preliminary data.</text>
</comment>
<sequence length="550" mass="59351">MILHILVALGGVGLFLFGMIVLTDGLRALAGKALRQALARYTTTPLSGVATGAITTAIIQSSSATTVTAVGFVGAGIITFTQALGIILGANIGTTITGWLVALIGFKLQLGLMVMPLVLLGVLMRLFGKGKVRDIGWALAGFSLLFIGIETMQNGMGAFEGLVTPENFPTDTLWGRFQLVLIGIGITIITQSSSAGIAATLVALSVGSVNFPQAAAMVIGMDVGTTFTAMLATIGGSVSMRQTAFAHVAYNLFAGTMAFCTLGYYTAIVDAWLGGGAAGNAQVAVVGFHTAMNVIGVIIVLPFIRYFARAIVRLMPERKAPFERGLDTALYSEPGAASIAGLAVAQQLTDALFALLRDQLDPARRHVDRTWPLVEIERGITAAEEFVENIPPSQGDGLVSARESNTLHILDHLRRLHHRCMQIERVDALSSDRRLERLRAVLAHSLDTYLAHEEGGRPDIYFDRVRSFMRLQRHKYRESTVMAATRKQMGEVGLLMRLDAVRWLQRVSYHAWRISHHFHAAQMENGMPATPPVEEGPEIRNGGESDDEDD</sequence>
<keyword evidence="2" id="KW-1003">Cell membrane</keyword>
<evidence type="ECO:0000256" key="7">
    <source>
        <dbReference type="SAM" id="Phobius"/>
    </source>
</evidence>
<feature type="transmembrane region" description="Helical" evidence="7">
    <location>
        <begin position="38"/>
        <end position="59"/>
    </location>
</feature>
<evidence type="ECO:0000256" key="6">
    <source>
        <dbReference type="SAM" id="MobiDB-lite"/>
    </source>
</evidence>
<dbReference type="PANTHER" id="PTHR10010:SF46">
    <property type="entry name" value="SODIUM-DEPENDENT PHOSPHATE TRANSPORT PROTEIN 2B"/>
    <property type="match status" value="1"/>
</dbReference>
<evidence type="ECO:0000256" key="1">
    <source>
        <dbReference type="ARBA" id="ARBA00004651"/>
    </source>
</evidence>
<reference evidence="9" key="1">
    <citation type="journal article" date="2019" name="Int. J. Syst. Evol. Microbiol.">
        <title>The Global Catalogue of Microorganisms (GCM) 10K type strain sequencing project: providing services to taxonomists for standard genome sequencing and annotation.</title>
        <authorList>
            <consortium name="The Broad Institute Genomics Platform"/>
            <consortium name="The Broad Institute Genome Sequencing Center for Infectious Disease"/>
            <person name="Wu L."/>
            <person name="Ma J."/>
        </authorList>
    </citation>
    <scope>NUCLEOTIDE SEQUENCE [LARGE SCALE GENOMIC DNA]</scope>
    <source>
        <strain evidence="9">CGMCC 1.15304</strain>
    </source>
</reference>
<gene>
    <name evidence="8" type="ORF">ACFO5Q_11325</name>
</gene>